<proteinExistence type="predicted"/>
<feature type="compositionally biased region" description="Basic and acidic residues" evidence="1">
    <location>
        <begin position="12"/>
        <end position="30"/>
    </location>
</feature>
<evidence type="ECO:0000313" key="2">
    <source>
        <dbReference type="EMBL" id="CAF1200829.1"/>
    </source>
</evidence>
<sequence length="194" mass="22267">MSVVIQRAQLHAEDERPHKRLRQDQSEKPSKASASSIISSSYKDSANDIVHRIEQSNCVELASTLFDVYGYTIIMPNLPKFYSGSMPTNDWYDDVYYYVKLDFNGEKLNKTQNELVRSVQQVAISKCGGLTNQQWRCLLCLNIRVDKRHDSTKLKRIHFSEVDRVKRLALDVLDGKQQETVLALVGVLEQCTKK</sequence>
<feature type="region of interest" description="Disordered" evidence="1">
    <location>
        <begin position="12"/>
        <end position="39"/>
    </location>
</feature>
<evidence type="ECO:0000313" key="5">
    <source>
        <dbReference type="Proteomes" id="UP000663877"/>
    </source>
</evidence>
<evidence type="ECO:0000313" key="4">
    <source>
        <dbReference type="Proteomes" id="UP000663832"/>
    </source>
</evidence>
<protein>
    <submittedName>
        <fullName evidence="2">Uncharacterized protein</fullName>
    </submittedName>
</protein>
<gene>
    <name evidence="2" type="ORF">BJG266_LOCUS26894</name>
    <name evidence="3" type="ORF">QVE165_LOCUS51746</name>
</gene>
<keyword evidence="4" id="KW-1185">Reference proteome</keyword>
<dbReference type="EMBL" id="CAJNOM010001146">
    <property type="protein sequence ID" value="CAF1594928.1"/>
    <property type="molecule type" value="Genomic_DNA"/>
</dbReference>
<comment type="caution">
    <text evidence="2">The sequence shown here is derived from an EMBL/GenBank/DDBJ whole genome shotgun (WGS) entry which is preliminary data.</text>
</comment>
<organism evidence="2 5">
    <name type="scientific">Adineta steineri</name>
    <dbReference type="NCBI Taxonomy" id="433720"/>
    <lineage>
        <taxon>Eukaryota</taxon>
        <taxon>Metazoa</taxon>
        <taxon>Spiralia</taxon>
        <taxon>Gnathifera</taxon>
        <taxon>Rotifera</taxon>
        <taxon>Eurotatoria</taxon>
        <taxon>Bdelloidea</taxon>
        <taxon>Adinetida</taxon>
        <taxon>Adinetidae</taxon>
        <taxon>Adineta</taxon>
    </lineage>
</organism>
<evidence type="ECO:0000256" key="1">
    <source>
        <dbReference type="SAM" id="MobiDB-lite"/>
    </source>
</evidence>
<reference evidence="2" key="1">
    <citation type="submission" date="2021-02" db="EMBL/GenBank/DDBJ databases">
        <authorList>
            <person name="Nowell W R."/>
        </authorList>
    </citation>
    <scope>NUCLEOTIDE SEQUENCE</scope>
</reference>
<evidence type="ECO:0000313" key="3">
    <source>
        <dbReference type="EMBL" id="CAF1594928.1"/>
    </source>
</evidence>
<name>A0A814W6F8_9BILA</name>
<dbReference type="Proteomes" id="UP000663877">
    <property type="component" value="Unassembled WGS sequence"/>
</dbReference>
<dbReference type="AlphaFoldDB" id="A0A814W6F8"/>
<dbReference type="Proteomes" id="UP000663832">
    <property type="component" value="Unassembled WGS sequence"/>
</dbReference>
<accession>A0A814W6F8</accession>
<dbReference type="EMBL" id="CAJNOI010000234">
    <property type="protein sequence ID" value="CAF1200829.1"/>
    <property type="molecule type" value="Genomic_DNA"/>
</dbReference>